<keyword evidence="4" id="KW-1185">Reference proteome</keyword>
<dbReference type="PANTHER" id="PTHR43591">
    <property type="entry name" value="METHYLTRANSFERASE"/>
    <property type="match status" value="1"/>
</dbReference>
<evidence type="ECO:0000313" key="4">
    <source>
        <dbReference type="Proteomes" id="UP000634229"/>
    </source>
</evidence>
<dbReference type="Pfam" id="PF08241">
    <property type="entry name" value="Methyltransf_11"/>
    <property type="match status" value="1"/>
</dbReference>
<dbReference type="Proteomes" id="UP000634229">
    <property type="component" value="Unassembled WGS sequence"/>
</dbReference>
<dbReference type="GO" id="GO:0032259">
    <property type="term" value="P:methylation"/>
    <property type="evidence" value="ECO:0007669"/>
    <property type="project" value="UniProtKB-KW"/>
</dbReference>
<dbReference type="RefSeq" id="WP_201879913.1">
    <property type="nucleotide sequence ID" value="NZ_JAERRF010000023.1"/>
</dbReference>
<sequence>MTGHQGGTAHTQGHDHTDLDWNVLGPHLEQGAELSGPVHRQAAEWMRERTGRAVRRILDVGSGPGVVSCLLAQLFPEAEVVAVDGTEELLERTRDRAARRGLTDRVTTRYAELPGDFASVGEADLIWSSKTVHHLGDQRGAVRELARLVRPGGVLALAEGGLPLNCLPYNAGLGRPGLMARLEVVNREAFTAMREALPDSVETVDDWRAMLTEAGLDGATSRTFLLDLPAPLDTPPRRWLQAELGHRCGAAADRLAGDDLVALDRLIDPDDPAGIMRRSDVFVLSAQTVHSAVRTG</sequence>
<dbReference type="SUPFAM" id="SSF53335">
    <property type="entry name" value="S-adenosyl-L-methionine-dependent methyltransferases"/>
    <property type="match status" value="1"/>
</dbReference>
<dbReference type="InterPro" id="IPR013216">
    <property type="entry name" value="Methyltransf_11"/>
</dbReference>
<name>A0ABS1NLM9_9ACTN</name>
<dbReference type="Gene3D" id="3.40.50.150">
    <property type="entry name" value="Vaccinia Virus protein VP39"/>
    <property type="match status" value="1"/>
</dbReference>
<evidence type="ECO:0000256" key="1">
    <source>
        <dbReference type="SAM" id="MobiDB-lite"/>
    </source>
</evidence>
<evidence type="ECO:0000313" key="3">
    <source>
        <dbReference type="EMBL" id="MBL1100903.1"/>
    </source>
</evidence>
<proteinExistence type="predicted"/>
<gene>
    <name evidence="3" type="ORF">JK363_30395</name>
</gene>
<feature type="domain" description="Methyltransferase type 11" evidence="2">
    <location>
        <begin position="58"/>
        <end position="156"/>
    </location>
</feature>
<protein>
    <submittedName>
        <fullName evidence="3">Class I SAM-dependent methyltransferase</fullName>
    </submittedName>
</protein>
<evidence type="ECO:0000259" key="2">
    <source>
        <dbReference type="Pfam" id="PF08241"/>
    </source>
</evidence>
<dbReference type="CDD" id="cd02440">
    <property type="entry name" value="AdoMet_MTases"/>
    <property type="match status" value="1"/>
</dbReference>
<reference evidence="3 4" key="1">
    <citation type="submission" date="2021-01" db="EMBL/GenBank/DDBJ databases">
        <title>WGS of actinomycetes isolated from Thailand.</title>
        <authorList>
            <person name="Thawai C."/>
        </authorList>
    </citation>
    <scope>NUCLEOTIDE SEQUENCE [LARGE SCALE GENOMIC DNA]</scope>
    <source>
        <strain evidence="3 4">CA1R205</strain>
    </source>
</reference>
<comment type="caution">
    <text evidence="3">The sequence shown here is derived from an EMBL/GenBank/DDBJ whole genome shotgun (WGS) entry which is preliminary data.</text>
</comment>
<keyword evidence="3" id="KW-0808">Transferase</keyword>
<dbReference type="InterPro" id="IPR029063">
    <property type="entry name" value="SAM-dependent_MTases_sf"/>
</dbReference>
<accession>A0ABS1NLM9</accession>
<keyword evidence="3" id="KW-0489">Methyltransferase</keyword>
<organism evidence="3 4">
    <name type="scientific">Streptomyces coffeae</name>
    <dbReference type="NCBI Taxonomy" id="621382"/>
    <lineage>
        <taxon>Bacteria</taxon>
        <taxon>Bacillati</taxon>
        <taxon>Actinomycetota</taxon>
        <taxon>Actinomycetes</taxon>
        <taxon>Kitasatosporales</taxon>
        <taxon>Streptomycetaceae</taxon>
        <taxon>Streptomyces</taxon>
    </lineage>
</organism>
<dbReference type="EMBL" id="JAERRF010000023">
    <property type="protein sequence ID" value="MBL1100903.1"/>
    <property type="molecule type" value="Genomic_DNA"/>
</dbReference>
<dbReference type="GO" id="GO:0008168">
    <property type="term" value="F:methyltransferase activity"/>
    <property type="evidence" value="ECO:0007669"/>
    <property type="project" value="UniProtKB-KW"/>
</dbReference>
<feature type="region of interest" description="Disordered" evidence="1">
    <location>
        <begin position="1"/>
        <end position="21"/>
    </location>
</feature>